<evidence type="ECO:0000313" key="3">
    <source>
        <dbReference type="WBParaSite" id="ACOC_0001335901-mRNA-1"/>
    </source>
</evidence>
<accession>A0A0R3Q2R1</accession>
<reference evidence="1 2" key="2">
    <citation type="submission" date="2018-11" db="EMBL/GenBank/DDBJ databases">
        <authorList>
            <consortium name="Pathogen Informatics"/>
        </authorList>
    </citation>
    <scope>NUCLEOTIDE SEQUENCE [LARGE SCALE GENOMIC DNA]</scope>
    <source>
        <strain evidence="1 2">Costa Rica</strain>
    </source>
</reference>
<evidence type="ECO:0000313" key="2">
    <source>
        <dbReference type="Proteomes" id="UP000267027"/>
    </source>
</evidence>
<dbReference type="OrthoDB" id="5862454at2759"/>
<dbReference type="WBParaSite" id="ACOC_0001335901-mRNA-1">
    <property type="protein sequence ID" value="ACOC_0001335901-mRNA-1"/>
    <property type="gene ID" value="ACOC_0001335901"/>
</dbReference>
<gene>
    <name evidence="1" type="ORF">ACOC_LOCUS13360</name>
</gene>
<organism evidence="3">
    <name type="scientific">Angiostrongylus costaricensis</name>
    <name type="common">Nematode worm</name>
    <dbReference type="NCBI Taxonomy" id="334426"/>
    <lineage>
        <taxon>Eukaryota</taxon>
        <taxon>Metazoa</taxon>
        <taxon>Ecdysozoa</taxon>
        <taxon>Nematoda</taxon>
        <taxon>Chromadorea</taxon>
        <taxon>Rhabditida</taxon>
        <taxon>Rhabditina</taxon>
        <taxon>Rhabditomorpha</taxon>
        <taxon>Strongyloidea</taxon>
        <taxon>Metastrongylidae</taxon>
        <taxon>Angiostrongylus</taxon>
    </lineage>
</organism>
<name>A0A0R3Q2R1_ANGCS</name>
<reference evidence="3" key="1">
    <citation type="submission" date="2017-02" db="UniProtKB">
        <authorList>
            <consortium name="WormBaseParasite"/>
        </authorList>
    </citation>
    <scope>IDENTIFICATION</scope>
</reference>
<sequence>MKNDKPHIELPSGLHLIPTRLGHLCTGQLKNPPAPQKENDNVLLQVQHSEEGNTLPIQDFKDELDKWDQYWALYVQVDEEEMNKCNQHRTLECQVHACLTEDSETDENEAVKWEQFWTLESAGTEEFTNSAKMEKALTDQHVWETFNKTIEKRLDG</sequence>
<protein>
    <submittedName>
        <fullName evidence="3">DUF4268 domain-containing protein</fullName>
    </submittedName>
</protein>
<keyword evidence="2" id="KW-1185">Reference proteome</keyword>
<dbReference type="Proteomes" id="UP000267027">
    <property type="component" value="Unassembled WGS sequence"/>
</dbReference>
<dbReference type="EMBL" id="UYYA01005919">
    <property type="protein sequence ID" value="VDM64945.1"/>
    <property type="molecule type" value="Genomic_DNA"/>
</dbReference>
<dbReference type="AlphaFoldDB" id="A0A0R3Q2R1"/>
<evidence type="ECO:0000313" key="1">
    <source>
        <dbReference type="EMBL" id="VDM64945.1"/>
    </source>
</evidence>
<dbReference type="STRING" id="334426.A0A0R3Q2R1"/>
<proteinExistence type="predicted"/>